<organism evidence="2 3">
    <name type="scientific">Thelohanellus kitauei</name>
    <name type="common">Myxosporean</name>
    <dbReference type="NCBI Taxonomy" id="669202"/>
    <lineage>
        <taxon>Eukaryota</taxon>
        <taxon>Metazoa</taxon>
        <taxon>Cnidaria</taxon>
        <taxon>Myxozoa</taxon>
        <taxon>Myxosporea</taxon>
        <taxon>Bivalvulida</taxon>
        <taxon>Platysporina</taxon>
        <taxon>Myxobolidae</taxon>
        <taxon>Thelohanellus</taxon>
    </lineage>
</organism>
<gene>
    <name evidence="2" type="ORF">RF11_00360</name>
</gene>
<reference evidence="2 3" key="1">
    <citation type="journal article" date="2014" name="Genome Biol. Evol.">
        <title>The genome of the myxosporean Thelohanellus kitauei shows adaptations to nutrient acquisition within its fish host.</title>
        <authorList>
            <person name="Yang Y."/>
            <person name="Xiong J."/>
            <person name="Zhou Z."/>
            <person name="Huo F."/>
            <person name="Miao W."/>
            <person name="Ran C."/>
            <person name="Liu Y."/>
            <person name="Zhang J."/>
            <person name="Feng J."/>
            <person name="Wang M."/>
            <person name="Wang M."/>
            <person name="Wang L."/>
            <person name="Yao B."/>
        </authorList>
    </citation>
    <scope>NUCLEOTIDE SEQUENCE [LARGE SCALE GENOMIC DNA]</scope>
    <source>
        <strain evidence="2">Wuqing</strain>
    </source>
</reference>
<name>A0A0C2NIE7_THEKT</name>
<evidence type="ECO:0000256" key="1">
    <source>
        <dbReference type="SAM" id="MobiDB-lite"/>
    </source>
</evidence>
<comment type="caution">
    <text evidence="2">The sequence shown here is derived from an EMBL/GenBank/DDBJ whole genome shotgun (WGS) entry which is preliminary data.</text>
</comment>
<feature type="region of interest" description="Disordered" evidence="1">
    <location>
        <begin position="47"/>
        <end position="125"/>
    </location>
</feature>
<dbReference type="AlphaFoldDB" id="A0A0C2NIE7"/>
<feature type="region of interest" description="Disordered" evidence="1">
    <location>
        <begin position="1"/>
        <end position="24"/>
    </location>
</feature>
<feature type="compositionally biased region" description="Polar residues" evidence="1">
    <location>
        <begin position="72"/>
        <end position="81"/>
    </location>
</feature>
<sequence>MFKENEEPRYTPAPESEYATIPDIPETSEYASIDSLTLIAQSDRPLPLNQEALPTSPPLYQNSPPRLPPRKQISQELQSAVSEPAPALPPRTRSARPELPPRRITTRQRGFQPQRKGKTLDLNFK</sequence>
<dbReference type="Proteomes" id="UP000031668">
    <property type="component" value="Unassembled WGS sequence"/>
</dbReference>
<proteinExistence type="predicted"/>
<evidence type="ECO:0000313" key="2">
    <source>
        <dbReference type="EMBL" id="KII73802.1"/>
    </source>
</evidence>
<evidence type="ECO:0000313" key="3">
    <source>
        <dbReference type="Proteomes" id="UP000031668"/>
    </source>
</evidence>
<accession>A0A0C2NIE7</accession>
<protein>
    <submittedName>
        <fullName evidence="2">Uncharacterized protein</fullName>
    </submittedName>
</protein>
<dbReference type="EMBL" id="JWZT01000651">
    <property type="protein sequence ID" value="KII73802.1"/>
    <property type="molecule type" value="Genomic_DNA"/>
</dbReference>
<keyword evidence="3" id="KW-1185">Reference proteome</keyword>